<protein>
    <submittedName>
        <fullName evidence="1">Dephospho-CoA kinase</fullName>
    </submittedName>
</protein>
<dbReference type="EMBL" id="JACHOU010000010">
    <property type="protein sequence ID" value="MBB6355949.1"/>
    <property type="molecule type" value="Genomic_DNA"/>
</dbReference>
<reference evidence="1 2" key="1">
    <citation type="submission" date="2020-08" db="EMBL/GenBank/DDBJ databases">
        <title>Genomic Encyclopedia of Type Strains, Phase IV (KMG-IV): sequencing the most valuable type-strain genomes for metagenomic binning, comparative biology and taxonomic classification.</title>
        <authorList>
            <person name="Goeker M."/>
        </authorList>
    </citation>
    <scope>NUCLEOTIDE SEQUENCE [LARGE SCALE GENOMIC DNA]</scope>
    <source>
        <strain evidence="1 2">DSM 7051</strain>
    </source>
</reference>
<dbReference type="Proteomes" id="UP000536262">
    <property type="component" value="Unassembled WGS sequence"/>
</dbReference>
<dbReference type="AlphaFoldDB" id="A0A7X0KME5"/>
<comment type="caution">
    <text evidence="1">The sequence shown here is derived from an EMBL/GenBank/DDBJ whole genome shotgun (WGS) entry which is preliminary data.</text>
</comment>
<gene>
    <name evidence="1" type="ORF">GGR00_003754</name>
</gene>
<name>A0A7X0KME5_9HYPH</name>
<accession>A0A7X0KME5</accession>
<keyword evidence="1" id="KW-0808">Transferase</keyword>
<sequence length="172" mass="18977">MTSARARRFALIGKSGAGKSTVAERISRDYGIRRISTGVICRKISLLLFGNEDKASTQQIDDALTQIDPSIFLRAALRGAAPEESICVDSLRFSTDFRFARDQGFEVIRVTASDETRTHRLAARGQAFNLDVDGRHRSETELDTAEADFTIYNDGAKDEIEAALRSIFSRGA</sequence>
<dbReference type="RefSeq" id="WP_184700326.1">
    <property type="nucleotide sequence ID" value="NZ_BAABEG010000001.1"/>
</dbReference>
<dbReference type="SUPFAM" id="SSF52540">
    <property type="entry name" value="P-loop containing nucleoside triphosphate hydrolases"/>
    <property type="match status" value="1"/>
</dbReference>
<dbReference type="InterPro" id="IPR027417">
    <property type="entry name" value="P-loop_NTPase"/>
</dbReference>
<evidence type="ECO:0000313" key="1">
    <source>
        <dbReference type="EMBL" id="MBB6355949.1"/>
    </source>
</evidence>
<dbReference type="Pfam" id="PF13671">
    <property type="entry name" value="AAA_33"/>
    <property type="match status" value="1"/>
</dbReference>
<keyword evidence="1" id="KW-0418">Kinase</keyword>
<evidence type="ECO:0000313" key="2">
    <source>
        <dbReference type="Proteomes" id="UP000536262"/>
    </source>
</evidence>
<dbReference type="Gene3D" id="3.40.50.300">
    <property type="entry name" value="P-loop containing nucleotide triphosphate hydrolases"/>
    <property type="match status" value="1"/>
</dbReference>
<keyword evidence="2" id="KW-1185">Reference proteome</keyword>
<dbReference type="GO" id="GO:0016301">
    <property type="term" value="F:kinase activity"/>
    <property type="evidence" value="ECO:0007669"/>
    <property type="project" value="UniProtKB-KW"/>
</dbReference>
<organism evidence="1 2">
    <name type="scientific">Aminobacter aganoensis</name>
    <dbReference type="NCBI Taxonomy" id="83264"/>
    <lineage>
        <taxon>Bacteria</taxon>
        <taxon>Pseudomonadati</taxon>
        <taxon>Pseudomonadota</taxon>
        <taxon>Alphaproteobacteria</taxon>
        <taxon>Hyphomicrobiales</taxon>
        <taxon>Phyllobacteriaceae</taxon>
        <taxon>Aminobacter</taxon>
    </lineage>
</organism>
<proteinExistence type="predicted"/>